<name>A0A484ID82_9ARCH</name>
<gene>
    <name evidence="2" type="ORF">NFRAN_2444</name>
</gene>
<dbReference type="Pfam" id="PF13340">
    <property type="entry name" value="DUF4096"/>
    <property type="match status" value="1"/>
</dbReference>
<dbReference type="EMBL" id="LR216287">
    <property type="protein sequence ID" value="VFJ14766.1"/>
    <property type="molecule type" value="Genomic_DNA"/>
</dbReference>
<dbReference type="AlphaFoldDB" id="A0A484ID82"/>
<dbReference type="KEGG" id="nfn:NFRAN_2444"/>
<dbReference type="InterPro" id="IPR052909">
    <property type="entry name" value="Transposase_6_like"/>
</dbReference>
<accession>A0A484ID82</accession>
<proteinExistence type="predicted"/>
<dbReference type="InterPro" id="IPR025161">
    <property type="entry name" value="IS402-like_dom"/>
</dbReference>
<organism evidence="2 3">
    <name type="scientific">Candidatus Nitrosocosmicus franklandianus</name>
    <dbReference type="NCBI Taxonomy" id="1798806"/>
    <lineage>
        <taxon>Archaea</taxon>
        <taxon>Nitrososphaerota</taxon>
        <taxon>Nitrososphaeria</taxon>
        <taxon>Nitrososphaerales</taxon>
        <taxon>Nitrososphaeraceae</taxon>
        <taxon>Candidatus Nitrosocosmicus</taxon>
    </lineage>
</organism>
<dbReference type="PANTHER" id="PTHR46637:SF1">
    <property type="entry name" value="BLL5188 PROTEIN"/>
    <property type="match status" value="1"/>
</dbReference>
<evidence type="ECO:0000259" key="1">
    <source>
        <dbReference type="Pfam" id="PF13340"/>
    </source>
</evidence>
<dbReference type="OrthoDB" id="133438at2157"/>
<feature type="domain" description="Insertion element IS402-like" evidence="1">
    <location>
        <begin position="2"/>
        <end position="53"/>
    </location>
</feature>
<keyword evidence="3" id="KW-1185">Reference proteome</keyword>
<dbReference type="Proteomes" id="UP000294299">
    <property type="component" value="Chromosome NFRAN"/>
</dbReference>
<sequence>MGRPIIPYKQVLDGILYVLRTGCQWKMLPKEYGSGSTCHRRFQEWNKLDVFKNAWIKLLKDYEDKIGLNWTWQSIDSISIKSPLGGPRLEIIPQTGAN</sequence>
<reference evidence="2 3" key="1">
    <citation type="submission" date="2019-02" db="EMBL/GenBank/DDBJ databases">
        <authorList>
            <person name="Lehtovirta-Morley E L."/>
        </authorList>
    </citation>
    <scope>NUCLEOTIDE SEQUENCE [LARGE SCALE GENOMIC DNA]</scope>
    <source>
        <strain evidence="2">NFRAN1</strain>
    </source>
</reference>
<evidence type="ECO:0000313" key="3">
    <source>
        <dbReference type="Proteomes" id="UP000294299"/>
    </source>
</evidence>
<evidence type="ECO:0000313" key="2">
    <source>
        <dbReference type="EMBL" id="VFJ14766.1"/>
    </source>
</evidence>
<dbReference type="PANTHER" id="PTHR46637">
    <property type="entry name" value="TIS1421-TRANSPOSASE PROTEIN A"/>
    <property type="match status" value="1"/>
</dbReference>
<protein>
    <recommendedName>
        <fullName evidence="1">Insertion element IS402-like domain-containing protein</fullName>
    </recommendedName>
</protein>